<dbReference type="GO" id="GO:0016485">
    <property type="term" value="P:protein processing"/>
    <property type="evidence" value="ECO:0007669"/>
    <property type="project" value="TreeGrafter"/>
</dbReference>
<evidence type="ECO:0000256" key="4">
    <source>
        <dbReference type="ARBA" id="ARBA00022801"/>
    </source>
</evidence>
<dbReference type="InterPro" id="IPR008753">
    <property type="entry name" value="Peptidase_M13_N"/>
</dbReference>
<dbReference type="GeneID" id="106177755"/>
<name>A0A1S3K111_LINAN</name>
<dbReference type="InParanoid" id="A0A1S3K111"/>
<dbReference type="OrthoDB" id="6475849at2759"/>
<dbReference type="PANTHER" id="PTHR11733">
    <property type="entry name" value="ZINC METALLOPROTEASE FAMILY M13 NEPRILYSIN-RELATED"/>
    <property type="match status" value="1"/>
</dbReference>
<dbReference type="Pfam" id="PF05649">
    <property type="entry name" value="Peptidase_M13_N"/>
    <property type="match status" value="1"/>
</dbReference>
<evidence type="ECO:0000256" key="1">
    <source>
        <dbReference type="ARBA" id="ARBA00001947"/>
    </source>
</evidence>
<gene>
    <name evidence="10" type="primary">LOC106177755</name>
</gene>
<dbReference type="Pfam" id="PF01431">
    <property type="entry name" value="Peptidase_M13"/>
    <property type="match status" value="1"/>
</dbReference>
<protein>
    <submittedName>
        <fullName evidence="10">Endothelin-converting enzyme homolog</fullName>
    </submittedName>
</protein>
<dbReference type="PRINTS" id="PR00786">
    <property type="entry name" value="NEPRILYSIN"/>
</dbReference>
<dbReference type="Gene3D" id="3.40.390.10">
    <property type="entry name" value="Collagenase (Catalytic Domain)"/>
    <property type="match status" value="1"/>
</dbReference>
<dbReference type="GO" id="GO:0005886">
    <property type="term" value="C:plasma membrane"/>
    <property type="evidence" value="ECO:0007669"/>
    <property type="project" value="TreeGrafter"/>
</dbReference>
<keyword evidence="5" id="KW-0862">Zinc</keyword>
<dbReference type="InterPro" id="IPR000718">
    <property type="entry name" value="Peptidase_M13"/>
</dbReference>
<dbReference type="PANTHER" id="PTHR11733:SF195">
    <property type="entry name" value="ENDOTHELIN-CONVERTING ENZYME-LIKE 1"/>
    <property type="match status" value="1"/>
</dbReference>
<reference evidence="10" key="1">
    <citation type="submission" date="2025-08" db="UniProtKB">
        <authorList>
            <consortium name="RefSeq"/>
        </authorList>
    </citation>
    <scope>IDENTIFICATION</scope>
    <source>
        <tissue evidence="10">Gonads</tissue>
    </source>
</reference>
<evidence type="ECO:0000313" key="9">
    <source>
        <dbReference type="Proteomes" id="UP000085678"/>
    </source>
</evidence>
<evidence type="ECO:0000259" key="8">
    <source>
        <dbReference type="Pfam" id="PF05649"/>
    </source>
</evidence>
<keyword evidence="9" id="KW-1185">Reference proteome</keyword>
<sequence length="221" mass="25874">MEIQSMVKDLLATFIERIDNLSYMDEFTKQHAIAKARNLKYEKIGYPDYMMNDTHMDHRYQHLQVNCSDCYFENVLQVVRRDRIWRQEEFKKPVDKTKWGMNPHQVNAYYSHSRNEIVFLAGLLQPPFYAPHYTRSMKFGSIGMIIGHEITHGFDVTGSKYDKDGILANWWSNRSREAFDKSTRCISKYFSSYEVSGFNVNGNLTLSEDTSDIGGLRMAFS</sequence>
<dbReference type="Proteomes" id="UP000085678">
    <property type="component" value="Unplaced"/>
</dbReference>
<dbReference type="Gene3D" id="1.10.1380.10">
    <property type="entry name" value="Neutral endopeptidase , domain2"/>
    <property type="match status" value="1"/>
</dbReference>
<keyword evidence="4" id="KW-0378">Hydrolase</keyword>
<evidence type="ECO:0000313" key="10">
    <source>
        <dbReference type="RefSeq" id="XP_013416074.1"/>
    </source>
</evidence>
<evidence type="ECO:0000256" key="5">
    <source>
        <dbReference type="ARBA" id="ARBA00022833"/>
    </source>
</evidence>
<feature type="domain" description="Peptidase M13 N-terminal" evidence="8">
    <location>
        <begin position="3"/>
        <end position="47"/>
    </location>
</feature>
<dbReference type="InterPro" id="IPR024079">
    <property type="entry name" value="MetalloPept_cat_dom_sf"/>
</dbReference>
<dbReference type="CDD" id="cd08662">
    <property type="entry name" value="M13"/>
    <property type="match status" value="1"/>
</dbReference>
<dbReference type="PROSITE" id="PS51885">
    <property type="entry name" value="NEPRILYSIN"/>
    <property type="match status" value="1"/>
</dbReference>
<dbReference type="InterPro" id="IPR018497">
    <property type="entry name" value="Peptidase_M13_C"/>
</dbReference>
<evidence type="ECO:0000256" key="3">
    <source>
        <dbReference type="ARBA" id="ARBA00022723"/>
    </source>
</evidence>
<dbReference type="InterPro" id="IPR042089">
    <property type="entry name" value="Peptidase_M13_dom_2"/>
</dbReference>
<dbReference type="GO" id="GO:0046872">
    <property type="term" value="F:metal ion binding"/>
    <property type="evidence" value="ECO:0007669"/>
    <property type="project" value="UniProtKB-KW"/>
</dbReference>
<dbReference type="STRING" id="7574.A0A1S3K111"/>
<dbReference type="AlphaFoldDB" id="A0A1S3K111"/>
<keyword evidence="3" id="KW-0479">Metal-binding</keyword>
<organism evidence="9 10">
    <name type="scientific">Lingula anatina</name>
    <name type="common">Brachiopod</name>
    <name type="synonym">Lingula unguis</name>
    <dbReference type="NCBI Taxonomy" id="7574"/>
    <lineage>
        <taxon>Eukaryota</taxon>
        <taxon>Metazoa</taxon>
        <taxon>Spiralia</taxon>
        <taxon>Lophotrochozoa</taxon>
        <taxon>Brachiopoda</taxon>
        <taxon>Linguliformea</taxon>
        <taxon>Lingulata</taxon>
        <taxon>Lingulida</taxon>
        <taxon>Linguloidea</taxon>
        <taxon>Lingulidae</taxon>
        <taxon>Lingula</taxon>
    </lineage>
</organism>
<accession>A0A1S3K111</accession>
<dbReference type="KEGG" id="lak:106177755"/>
<proteinExistence type="predicted"/>
<keyword evidence="6" id="KW-0482">Metalloprotease</keyword>
<evidence type="ECO:0000256" key="6">
    <source>
        <dbReference type="ARBA" id="ARBA00023049"/>
    </source>
</evidence>
<dbReference type="RefSeq" id="XP_013416074.1">
    <property type="nucleotide sequence ID" value="XM_013560620.1"/>
</dbReference>
<comment type="cofactor">
    <cofactor evidence="1">
        <name>Zn(2+)</name>
        <dbReference type="ChEBI" id="CHEBI:29105"/>
    </cofactor>
</comment>
<feature type="domain" description="Peptidase M13 C-terminal" evidence="7">
    <location>
        <begin position="107"/>
        <end position="220"/>
    </location>
</feature>
<dbReference type="SUPFAM" id="SSF55486">
    <property type="entry name" value="Metalloproteases ('zincins'), catalytic domain"/>
    <property type="match status" value="1"/>
</dbReference>
<dbReference type="GO" id="GO:0004222">
    <property type="term" value="F:metalloendopeptidase activity"/>
    <property type="evidence" value="ECO:0007669"/>
    <property type="project" value="InterPro"/>
</dbReference>
<evidence type="ECO:0000256" key="2">
    <source>
        <dbReference type="ARBA" id="ARBA00022670"/>
    </source>
</evidence>
<feature type="non-terminal residue" evidence="10">
    <location>
        <position position="221"/>
    </location>
</feature>
<evidence type="ECO:0000259" key="7">
    <source>
        <dbReference type="Pfam" id="PF01431"/>
    </source>
</evidence>
<keyword evidence="2" id="KW-0645">Protease</keyword>